<sequence>MLKSWKKEIHMRLSSVAYQRSK</sequence>
<name>A0A0A9E437_ARUDO</name>
<proteinExistence type="predicted"/>
<dbReference type="EMBL" id="GBRH01207148">
    <property type="protein sequence ID" value="JAD90747.1"/>
    <property type="molecule type" value="Transcribed_RNA"/>
</dbReference>
<reference evidence="1" key="1">
    <citation type="submission" date="2014-09" db="EMBL/GenBank/DDBJ databases">
        <authorList>
            <person name="Magalhaes I.L.F."/>
            <person name="Oliveira U."/>
            <person name="Santos F.R."/>
            <person name="Vidigal T.H.D.A."/>
            <person name="Brescovit A.D."/>
            <person name="Santos A.J."/>
        </authorList>
    </citation>
    <scope>NUCLEOTIDE SEQUENCE</scope>
    <source>
        <tissue evidence="1">Shoot tissue taken approximately 20 cm above the soil surface</tissue>
    </source>
</reference>
<dbReference type="AlphaFoldDB" id="A0A0A9E437"/>
<organism evidence="1">
    <name type="scientific">Arundo donax</name>
    <name type="common">Giant reed</name>
    <name type="synonym">Donax arundinaceus</name>
    <dbReference type="NCBI Taxonomy" id="35708"/>
    <lineage>
        <taxon>Eukaryota</taxon>
        <taxon>Viridiplantae</taxon>
        <taxon>Streptophyta</taxon>
        <taxon>Embryophyta</taxon>
        <taxon>Tracheophyta</taxon>
        <taxon>Spermatophyta</taxon>
        <taxon>Magnoliopsida</taxon>
        <taxon>Liliopsida</taxon>
        <taxon>Poales</taxon>
        <taxon>Poaceae</taxon>
        <taxon>PACMAD clade</taxon>
        <taxon>Arundinoideae</taxon>
        <taxon>Arundineae</taxon>
        <taxon>Arundo</taxon>
    </lineage>
</organism>
<accession>A0A0A9E437</accession>
<reference evidence="1" key="2">
    <citation type="journal article" date="2015" name="Data Brief">
        <title>Shoot transcriptome of the giant reed, Arundo donax.</title>
        <authorList>
            <person name="Barrero R.A."/>
            <person name="Guerrero F.D."/>
            <person name="Moolhuijzen P."/>
            <person name="Goolsby J.A."/>
            <person name="Tidwell J."/>
            <person name="Bellgard S.E."/>
            <person name="Bellgard M.I."/>
        </authorList>
    </citation>
    <scope>NUCLEOTIDE SEQUENCE</scope>
    <source>
        <tissue evidence="1">Shoot tissue taken approximately 20 cm above the soil surface</tissue>
    </source>
</reference>
<protein>
    <submittedName>
        <fullName evidence="1">Uncharacterized protein</fullName>
    </submittedName>
</protein>
<evidence type="ECO:0000313" key="1">
    <source>
        <dbReference type="EMBL" id="JAD90747.1"/>
    </source>
</evidence>